<name>A0A382FSU9_9ZZZZ</name>
<accession>A0A382FSU9</accession>
<evidence type="ECO:0000313" key="2">
    <source>
        <dbReference type="EMBL" id="SVB65749.1"/>
    </source>
</evidence>
<proteinExistence type="predicted"/>
<feature type="region of interest" description="Disordered" evidence="1">
    <location>
        <begin position="50"/>
        <end position="83"/>
    </location>
</feature>
<dbReference type="AlphaFoldDB" id="A0A382FSU9"/>
<evidence type="ECO:0000256" key="1">
    <source>
        <dbReference type="SAM" id="MobiDB-lite"/>
    </source>
</evidence>
<organism evidence="2">
    <name type="scientific">marine metagenome</name>
    <dbReference type="NCBI Taxonomy" id="408172"/>
    <lineage>
        <taxon>unclassified sequences</taxon>
        <taxon>metagenomes</taxon>
        <taxon>ecological metagenomes</taxon>
    </lineage>
</organism>
<sequence length="83" mass="9396">MELKRYLETDSKLALEKIRSIHGDDALIISTEKVGNKTEVIIGIEEKKDEKVTKPETAEPGFKKHLNSSLVTKSSTSRKDPWK</sequence>
<dbReference type="EMBL" id="UINC01051505">
    <property type="protein sequence ID" value="SVB65749.1"/>
    <property type="molecule type" value="Genomic_DNA"/>
</dbReference>
<protein>
    <submittedName>
        <fullName evidence="2">Uncharacterized protein</fullName>
    </submittedName>
</protein>
<feature type="non-terminal residue" evidence="2">
    <location>
        <position position="83"/>
    </location>
</feature>
<reference evidence="2" key="1">
    <citation type="submission" date="2018-05" db="EMBL/GenBank/DDBJ databases">
        <authorList>
            <person name="Lanie J.A."/>
            <person name="Ng W.-L."/>
            <person name="Kazmierczak K.M."/>
            <person name="Andrzejewski T.M."/>
            <person name="Davidsen T.M."/>
            <person name="Wayne K.J."/>
            <person name="Tettelin H."/>
            <person name="Glass J.I."/>
            <person name="Rusch D."/>
            <person name="Podicherti R."/>
            <person name="Tsui H.-C.T."/>
            <person name="Winkler M.E."/>
        </authorList>
    </citation>
    <scope>NUCLEOTIDE SEQUENCE</scope>
</reference>
<gene>
    <name evidence="2" type="ORF">METZ01_LOCUS218603</name>
</gene>